<evidence type="ECO:0000256" key="1">
    <source>
        <dbReference type="SAM" id="MobiDB-lite"/>
    </source>
</evidence>
<dbReference type="EMBL" id="JAUKWQ010000001">
    <property type="protein sequence ID" value="MDO1580668.1"/>
    <property type="molecule type" value="Genomic_DNA"/>
</dbReference>
<dbReference type="Gene3D" id="2.30.30.240">
    <property type="entry name" value="PRC-barrel domain"/>
    <property type="match status" value="1"/>
</dbReference>
<dbReference type="InterPro" id="IPR027275">
    <property type="entry name" value="PRC-brl_dom"/>
</dbReference>
<dbReference type="InterPro" id="IPR011033">
    <property type="entry name" value="PRC_barrel-like_sf"/>
</dbReference>
<feature type="domain" description="PRC-barrel" evidence="3">
    <location>
        <begin position="79"/>
        <end position="133"/>
    </location>
</feature>
<evidence type="ECO:0000313" key="4">
    <source>
        <dbReference type="EMBL" id="MDO1580668.1"/>
    </source>
</evidence>
<dbReference type="PANTHER" id="PTHR36505:SF1">
    <property type="entry name" value="BLR1072 PROTEIN"/>
    <property type="match status" value="1"/>
</dbReference>
<evidence type="ECO:0000259" key="3">
    <source>
        <dbReference type="Pfam" id="PF05239"/>
    </source>
</evidence>
<evidence type="ECO:0000313" key="5">
    <source>
        <dbReference type="Proteomes" id="UP001169006"/>
    </source>
</evidence>
<feature type="compositionally biased region" description="Polar residues" evidence="1">
    <location>
        <begin position="31"/>
        <end position="42"/>
    </location>
</feature>
<dbReference type="Proteomes" id="UP001169006">
    <property type="component" value="Unassembled WGS sequence"/>
</dbReference>
<keyword evidence="5" id="KW-1185">Reference proteome</keyword>
<reference evidence="4" key="2">
    <citation type="submission" date="2023-07" db="EMBL/GenBank/DDBJ databases">
        <authorList>
            <person name="Sun H."/>
        </authorList>
    </citation>
    <scope>NUCLEOTIDE SEQUENCE</scope>
    <source>
        <strain evidence="4">05753</strain>
    </source>
</reference>
<dbReference type="SUPFAM" id="SSF50346">
    <property type="entry name" value="PRC-barrel domain"/>
    <property type="match status" value="1"/>
</dbReference>
<comment type="caution">
    <text evidence="4">The sequence shown here is derived from an EMBL/GenBank/DDBJ whole genome shotgun (WGS) entry which is preliminary data.</text>
</comment>
<dbReference type="PANTHER" id="PTHR36505">
    <property type="entry name" value="BLR1072 PROTEIN"/>
    <property type="match status" value="1"/>
</dbReference>
<keyword evidence="2" id="KW-0732">Signal</keyword>
<feature type="chain" id="PRO_5046313366" evidence="2">
    <location>
        <begin position="22"/>
        <end position="236"/>
    </location>
</feature>
<feature type="compositionally biased region" description="Low complexity" evidence="1">
    <location>
        <begin position="171"/>
        <end position="182"/>
    </location>
</feature>
<organism evidence="4 5">
    <name type="scientific">Rhizobium oryzicola</name>
    <dbReference type="NCBI Taxonomy" id="1232668"/>
    <lineage>
        <taxon>Bacteria</taxon>
        <taxon>Pseudomonadati</taxon>
        <taxon>Pseudomonadota</taxon>
        <taxon>Alphaproteobacteria</taxon>
        <taxon>Hyphomicrobiales</taxon>
        <taxon>Rhizobiaceae</taxon>
        <taxon>Rhizobium/Agrobacterium group</taxon>
        <taxon>Rhizobium</taxon>
    </lineage>
</organism>
<gene>
    <name evidence="4" type="ORF">Q2T52_01035</name>
</gene>
<reference evidence="4" key="1">
    <citation type="journal article" date="2015" name="Int. J. Syst. Evol. Microbiol.">
        <title>Rhizobium oryzicola sp. nov., potential plant-growth-promoting endophytic bacteria isolated from rice roots.</title>
        <authorList>
            <person name="Zhang X.X."/>
            <person name="Gao J.S."/>
            <person name="Cao Y.H."/>
            <person name="Sheirdil R.A."/>
            <person name="Wang X.C."/>
            <person name="Zhang L."/>
        </authorList>
    </citation>
    <scope>NUCLEOTIDE SEQUENCE</scope>
    <source>
        <strain evidence="4">05753</strain>
    </source>
</reference>
<feature type="compositionally biased region" description="Polar residues" evidence="1">
    <location>
        <begin position="191"/>
        <end position="203"/>
    </location>
</feature>
<feature type="signal peptide" evidence="2">
    <location>
        <begin position="1"/>
        <end position="21"/>
    </location>
</feature>
<proteinExistence type="predicted"/>
<name>A0ABT8SRL7_9HYPH</name>
<feature type="region of interest" description="Disordered" evidence="1">
    <location>
        <begin position="25"/>
        <end position="70"/>
    </location>
</feature>
<accession>A0ABT8SRL7</accession>
<evidence type="ECO:0000256" key="2">
    <source>
        <dbReference type="SAM" id="SignalP"/>
    </source>
</evidence>
<protein>
    <submittedName>
        <fullName evidence="4">PRC-barrel domain-containing protein</fullName>
    </submittedName>
</protein>
<dbReference type="Pfam" id="PF05239">
    <property type="entry name" value="PRC"/>
    <property type="match status" value="1"/>
</dbReference>
<dbReference type="RefSeq" id="WP_302074827.1">
    <property type="nucleotide sequence ID" value="NZ_JAUKWQ010000001.1"/>
</dbReference>
<feature type="region of interest" description="Disordered" evidence="1">
    <location>
        <begin position="143"/>
        <end position="236"/>
    </location>
</feature>
<feature type="compositionally biased region" description="Polar residues" evidence="1">
    <location>
        <begin position="152"/>
        <end position="170"/>
    </location>
</feature>
<sequence length="236" mass="24090">MKTRVLVALALSLALPTGALAQKGGVPAGTAQGSQNTNQNNARGGLPDSPRHPVQTGGSHNGSTMAGPFVTIPEHGAWRVTDLEGRNVYTEGGDNIGSISDVLVSQDGSINAIIIGVGGFLGINEKDVAIDFSALRFAPGMSQEEADKKAEQNSPSNETTASTTAGQNTRPPAAGGNPADAARMPDAASGDTASSGDGHNNATHMGEDGLPERIVLNVTREQLEDAPAFQGMTPAR</sequence>